<comment type="catalytic activity">
    <reaction evidence="1">
        <text>ATP + protein L-histidine = ADP + protein N-phospho-L-histidine.</text>
        <dbReference type="EC" id="2.7.13.3"/>
    </reaction>
</comment>
<dbReference type="Gene3D" id="1.10.287.130">
    <property type="match status" value="1"/>
</dbReference>
<accession>A0A517MII4</accession>
<dbReference type="InterPro" id="IPR003661">
    <property type="entry name" value="HisK_dim/P_dom"/>
</dbReference>
<evidence type="ECO:0000313" key="5">
    <source>
        <dbReference type="EMBL" id="QDS94706.1"/>
    </source>
</evidence>
<dbReference type="EMBL" id="CP036262">
    <property type="protein sequence ID" value="QDS94706.1"/>
    <property type="molecule type" value="Genomic_DNA"/>
</dbReference>
<dbReference type="PANTHER" id="PTHR43065:SF42">
    <property type="entry name" value="TWO-COMPONENT SENSOR PPRA"/>
    <property type="match status" value="1"/>
</dbReference>
<evidence type="ECO:0000256" key="1">
    <source>
        <dbReference type="ARBA" id="ARBA00000085"/>
    </source>
</evidence>
<dbReference type="CDD" id="cd00082">
    <property type="entry name" value="HisKA"/>
    <property type="match status" value="1"/>
</dbReference>
<dbReference type="EC" id="2.7.13.3" evidence="2"/>
<dbReference type="AlphaFoldDB" id="A0A517MII4"/>
<protein>
    <recommendedName>
        <fullName evidence="2">histidine kinase</fullName>
        <ecNumber evidence="2">2.7.13.3</ecNumber>
    </recommendedName>
</protein>
<dbReference type="InterPro" id="IPR005467">
    <property type="entry name" value="His_kinase_dom"/>
</dbReference>
<keyword evidence="6" id="KW-1185">Reference proteome</keyword>
<dbReference type="InterPro" id="IPR036890">
    <property type="entry name" value="HATPase_C_sf"/>
</dbReference>
<dbReference type="PRINTS" id="PR00344">
    <property type="entry name" value="BCTRLSENSOR"/>
</dbReference>
<evidence type="ECO:0000313" key="6">
    <source>
        <dbReference type="Proteomes" id="UP000320672"/>
    </source>
</evidence>
<dbReference type="Pfam" id="PF02518">
    <property type="entry name" value="HATPase_c"/>
    <property type="match status" value="1"/>
</dbReference>
<organism evidence="5 6">
    <name type="scientific">Roseimaritima multifibrata</name>
    <dbReference type="NCBI Taxonomy" id="1930274"/>
    <lineage>
        <taxon>Bacteria</taxon>
        <taxon>Pseudomonadati</taxon>
        <taxon>Planctomycetota</taxon>
        <taxon>Planctomycetia</taxon>
        <taxon>Pirellulales</taxon>
        <taxon>Pirellulaceae</taxon>
        <taxon>Roseimaritima</taxon>
    </lineage>
</organism>
<evidence type="ECO:0000259" key="4">
    <source>
        <dbReference type="PROSITE" id="PS50109"/>
    </source>
</evidence>
<dbReference type="Proteomes" id="UP000320672">
    <property type="component" value="Chromosome"/>
</dbReference>
<evidence type="ECO:0000256" key="2">
    <source>
        <dbReference type="ARBA" id="ARBA00012438"/>
    </source>
</evidence>
<dbReference type="GO" id="GO:0000155">
    <property type="term" value="F:phosphorelay sensor kinase activity"/>
    <property type="evidence" value="ECO:0007669"/>
    <property type="project" value="InterPro"/>
</dbReference>
<dbReference type="Gene3D" id="3.30.565.10">
    <property type="entry name" value="Histidine kinase-like ATPase, C-terminal domain"/>
    <property type="match status" value="1"/>
</dbReference>
<gene>
    <name evidence="5" type="primary">fixL_7</name>
    <name evidence="5" type="ORF">FF011L_34860</name>
</gene>
<name>A0A517MII4_9BACT</name>
<dbReference type="OrthoDB" id="290376at2"/>
<dbReference type="InterPro" id="IPR003594">
    <property type="entry name" value="HATPase_dom"/>
</dbReference>
<dbReference type="SUPFAM" id="SSF55874">
    <property type="entry name" value="ATPase domain of HSP90 chaperone/DNA topoisomerase II/histidine kinase"/>
    <property type="match status" value="1"/>
</dbReference>
<keyword evidence="3" id="KW-0597">Phosphoprotein</keyword>
<evidence type="ECO:0000256" key="3">
    <source>
        <dbReference type="ARBA" id="ARBA00022553"/>
    </source>
</evidence>
<keyword evidence="5" id="KW-0808">Transferase</keyword>
<dbReference type="InterPro" id="IPR004358">
    <property type="entry name" value="Sig_transdc_His_kin-like_C"/>
</dbReference>
<dbReference type="InterPro" id="IPR036097">
    <property type="entry name" value="HisK_dim/P_sf"/>
</dbReference>
<dbReference type="PROSITE" id="PS50109">
    <property type="entry name" value="HIS_KIN"/>
    <property type="match status" value="1"/>
</dbReference>
<dbReference type="SUPFAM" id="SSF47384">
    <property type="entry name" value="Homodimeric domain of signal transducing histidine kinase"/>
    <property type="match status" value="1"/>
</dbReference>
<dbReference type="Gene3D" id="3.40.50.2300">
    <property type="match status" value="2"/>
</dbReference>
<dbReference type="PANTHER" id="PTHR43065">
    <property type="entry name" value="SENSOR HISTIDINE KINASE"/>
    <property type="match status" value="1"/>
</dbReference>
<proteinExistence type="predicted"/>
<dbReference type="KEGG" id="rml:FF011L_34860"/>
<sequence>MIHPKELSKYRGFLLHAWSKFRWGGSSWGIVVAIVLSSPITVDAAETKSVLILYSNESFLPANISLGNAMVDQMRQGYPDRIEFYSEFLDLVRFPGDSHLSRTADMLREKYKGRDFDLVISAGPQALNLLADRRHALFPDVPVVFTGVREESASWGELNRATGILMKLDPLPTLELAMKLQPQTRRVVVVSGASDFDRAWDDLARERFRNHESRLEFTYLSGLPMQTLLERLRDLPSDAVVIFLTFFTDGEGEYFLSADAAKLVANASAVPVYGTYDTYMGTGIVGGCMDTFEEVGRETGDLALRILAGEKPENIAPYFPGKDLSIVDCRQLARWGLSEDRLPARSDMRFRQSSLWKEHRSSVLTATFVLALQAALLIGLLFERRNRILAELEADETRRELTHASRLATVGELTASIAHEIHQPLGAILSNADAAEMLIDSSPESMDELRQILVDIRQDDLRACEVIERLRALMRNRELELQAIEPNELIENVIRLIHREAKRRDVAVHTELAPGGPLVIADKVHLQQVLLNLLLNGMEAMSELNQPKKLFVQTQLQGDNLEFLVQDSGPGIPTERRSRLFDPFFTTKKEGMGLGLSIARTLVEAHEGRIWVDDNCHIGLGVRFTVPLAQKSLNETSPFACVSQEQTG</sequence>
<dbReference type="SMART" id="SM00387">
    <property type="entry name" value="HATPase_c"/>
    <property type="match status" value="1"/>
</dbReference>
<dbReference type="SMART" id="SM00388">
    <property type="entry name" value="HisKA"/>
    <property type="match status" value="1"/>
</dbReference>
<feature type="domain" description="Histidine kinase" evidence="4">
    <location>
        <begin position="416"/>
        <end position="630"/>
    </location>
</feature>
<reference evidence="5 6" key="1">
    <citation type="submission" date="2019-02" db="EMBL/GenBank/DDBJ databases">
        <title>Deep-cultivation of Planctomycetes and their phenomic and genomic characterization uncovers novel biology.</title>
        <authorList>
            <person name="Wiegand S."/>
            <person name="Jogler M."/>
            <person name="Boedeker C."/>
            <person name="Pinto D."/>
            <person name="Vollmers J."/>
            <person name="Rivas-Marin E."/>
            <person name="Kohn T."/>
            <person name="Peeters S.H."/>
            <person name="Heuer A."/>
            <person name="Rast P."/>
            <person name="Oberbeckmann S."/>
            <person name="Bunk B."/>
            <person name="Jeske O."/>
            <person name="Meyerdierks A."/>
            <person name="Storesund J.E."/>
            <person name="Kallscheuer N."/>
            <person name="Luecker S."/>
            <person name="Lage O.M."/>
            <person name="Pohl T."/>
            <person name="Merkel B.J."/>
            <person name="Hornburger P."/>
            <person name="Mueller R.-W."/>
            <person name="Bruemmer F."/>
            <person name="Labrenz M."/>
            <person name="Spormann A.M."/>
            <person name="Op den Camp H."/>
            <person name="Overmann J."/>
            <person name="Amann R."/>
            <person name="Jetten M.S.M."/>
            <person name="Mascher T."/>
            <person name="Medema M.H."/>
            <person name="Devos D.P."/>
            <person name="Kaster A.-K."/>
            <person name="Ovreas L."/>
            <person name="Rohde M."/>
            <person name="Galperin M.Y."/>
            <person name="Jogler C."/>
        </authorList>
    </citation>
    <scope>NUCLEOTIDE SEQUENCE [LARGE SCALE GENOMIC DNA]</scope>
    <source>
        <strain evidence="5 6">FF011L</strain>
    </source>
</reference>